<sequence>MALPDHLVNPANPLFLHPGENPSLILVTPLLEENNFPQWKHDILIALQTKNKDQFVLNTLPCPSATDPLYEAWRRCNKMVVSWLSRSMSSSIRQSVMWIESASEIWRDLSDRFSHGDKFRIADLQEEIQNCRQGDQNVSQYFTRLRTLWKELSLYRTVLKCTCSPACSCGILAKIQKERDDDYIIKLLRGLREDFNQVRSQVMLMDTLPTMTRTFSLIQQQEREFGGQSHSIPQETIALATITPNTGYNHQSRGGYITNRGGRSGKQNNTMRNNKFCTKCKKTNHTVDTCFHIYGFPPGYNKNTNADAKSSANVAGSIAPFASISLVKEQDDHQNAYTFTKDQYNALMALVQQSQSSSSTVNTVTNHHVPNPETYLQEDWSS</sequence>
<feature type="domain" description="Retrotransposon gag" evidence="2">
    <location>
        <begin position="82"/>
        <end position="153"/>
    </location>
</feature>
<feature type="domain" description="Retrotransposon Copia-like N-terminal" evidence="3">
    <location>
        <begin position="17"/>
        <end position="56"/>
    </location>
</feature>
<dbReference type="PANTHER" id="PTHR37610">
    <property type="entry name" value="CCHC-TYPE DOMAIN-CONTAINING PROTEIN"/>
    <property type="match status" value="1"/>
</dbReference>
<dbReference type="PANTHER" id="PTHR37610:SF55">
    <property type="entry name" value="RETROTRANSPOSON COPIA-LIKE N-TERMINAL DOMAIN-CONTAINING PROTEIN"/>
    <property type="match status" value="1"/>
</dbReference>
<dbReference type="Proteomes" id="UP001152484">
    <property type="component" value="Unassembled WGS sequence"/>
</dbReference>
<accession>A0A9P0YNR7</accession>
<name>A0A9P0YNR7_CUSEU</name>
<proteinExistence type="predicted"/>
<evidence type="ECO:0008006" key="6">
    <source>
        <dbReference type="Google" id="ProtNLM"/>
    </source>
</evidence>
<reference evidence="4" key="1">
    <citation type="submission" date="2022-07" db="EMBL/GenBank/DDBJ databases">
        <authorList>
            <person name="Macas J."/>
            <person name="Novak P."/>
            <person name="Neumann P."/>
        </authorList>
    </citation>
    <scope>NUCLEOTIDE SEQUENCE</scope>
</reference>
<dbReference type="EMBL" id="CAMAPE010000005">
    <property type="protein sequence ID" value="CAH9069643.1"/>
    <property type="molecule type" value="Genomic_DNA"/>
</dbReference>
<dbReference type="Pfam" id="PF03732">
    <property type="entry name" value="Retrotrans_gag"/>
    <property type="match status" value="1"/>
</dbReference>
<evidence type="ECO:0000256" key="1">
    <source>
        <dbReference type="SAM" id="MobiDB-lite"/>
    </source>
</evidence>
<dbReference type="InterPro" id="IPR029472">
    <property type="entry name" value="Copia-like_N"/>
</dbReference>
<dbReference type="Pfam" id="PF14244">
    <property type="entry name" value="Retrotran_gag_3"/>
    <property type="match status" value="1"/>
</dbReference>
<evidence type="ECO:0000259" key="2">
    <source>
        <dbReference type="Pfam" id="PF03732"/>
    </source>
</evidence>
<dbReference type="AlphaFoldDB" id="A0A9P0YNR7"/>
<evidence type="ECO:0000259" key="3">
    <source>
        <dbReference type="Pfam" id="PF14244"/>
    </source>
</evidence>
<feature type="region of interest" description="Disordered" evidence="1">
    <location>
        <begin position="359"/>
        <end position="382"/>
    </location>
</feature>
<evidence type="ECO:0000313" key="5">
    <source>
        <dbReference type="Proteomes" id="UP001152484"/>
    </source>
</evidence>
<gene>
    <name evidence="4" type="ORF">CEURO_LOCUS3310</name>
</gene>
<dbReference type="InterPro" id="IPR005162">
    <property type="entry name" value="Retrotrans_gag_dom"/>
</dbReference>
<protein>
    <recommendedName>
        <fullName evidence="6">Retrotransposon Copia-like N-terminal domain-containing protein</fullName>
    </recommendedName>
</protein>
<comment type="caution">
    <text evidence="4">The sequence shown here is derived from an EMBL/GenBank/DDBJ whole genome shotgun (WGS) entry which is preliminary data.</text>
</comment>
<organism evidence="4 5">
    <name type="scientific">Cuscuta europaea</name>
    <name type="common">European dodder</name>
    <dbReference type="NCBI Taxonomy" id="41803"/>
    <lineage>
        <taxon>Eukaryota</taxon>
        <taxon>Viridiplantae</taxon>
        <taxon>Streptophyta</taxon>
        <taxon>Embryophyta</taxon>
        <taxon>Tracheophyta</taxon>
        <taxon>Spermatophyta</taxon>
        <taxon>Magnoliopsida</taxon>
        <taxon>eudicotyledons</taxon>
        <taxon>Gunneridae</taxon>
        <taxon>Pentapetalae</taxon>
        <taxon>asterids</taxon>
        <taxon>lamiids</taxon>
        <taxon>Solanales</taxon>
        <taxon>Convolvulaceae</taxon>
        <taxon>Cuscuteae</taxon>
        <taxon>Cuscuta</taxon>
        <taxon>Cuscuta subgen. Cuscuta</taxon>
    </lineage>
</organism>
<keyword evidence="5" id="KW-1185">Reference proteome</keyword>
<dbReference type="OrthoDB" id="1304283at2759"/>
<feature type="region of interest" description="Disordered" evidence="1">
    <location>
        <begin position="250"/>
        <end position="270"/>
    </location>
</feature>
<evidence type="ECO:0000313" key="4">
    <source>
        <dbReference type="EMBL" id="CAH9069643.1"/>
    </source>
</evidence>